<dbReference type="Pfam" id="PF00899">
    <property type="entry name" value="ThiF"/>
    <property type="match status" value="1"/>
</dbReference>
<evidence type="ECO:0000256" key="7">
    <source>
        <dbReference type="ARBA" id="ARBA00063809"/>
    </source>
</evidence>
<evidence type="ECO:0000256" key="4">
    <source>
        <dbReference type="ARBA" id="ARBA00022840"/>
    </source>
</evidence>
<dbReference type="SUPFAM" id="SSF69572">
    <property type="entry name" value="Activating enzymes of the ubiquitin-like proteins"/>
    <property type="match status" value="1"/>
</dbReference>
<dbReference type="EC" id="2.7.7.80" evidence="8"/>
<dbReference type="AlphaFoldDB" id="A0A5B8VEW6"/>
<evidence type="ECO:0000256" key="1">
    <source>
        <dbReference type="ARBA" id="ARBA00009919"/>
    </source>
</evidence>
<comment type="catalytic activity">
    <reaction evidence="5">
        <text>[molybdopterin-synthase sulfur-carrier protein]-C-terminal Gly-Gly + ATP + H(+) = [molybdopterin-synthase sulfur-carrier protein]-C-terminal Gly-Gly-AMP + diphosphate</text>
        <dbReference type="Rhea" id="RHEA:43616"/>
        <dbReference type="Rhea" id="RHEA-COMP:12159"/>
        <dbReference type="Rhea" id="RHEA-COMP:12202"/>
        <dbReference type="ChEBI" id="CHEBI:15378"/>
        <dbReference type="ChEBI" id="CHEBI:30616"/>
        <dbReference type="ChEBI" id="CHEBI:33019"/>
        <dbReference type="ChEBI" id="CHEBI:90618"/>
        <dbReference type="ChEBI" id="CHEBI:90778"/>
        <dbReference type="EC" id="2.7.7.80"/>
    </reaction>
</comment>
<keyword evidence="4" id="KW-0067">ATP-binding</keyword>
<dbReference type="Proteomes" id="UP000321533">
    <property type="component" value="Chromosome"/>
</dbReference>
<dbReference type="CDD" id="cd00158">
    <property type="entry name" value="RHOD"/>
    <property type="match status" value="1"/>
</dbReference>
<dbReference type="PANTHER" id="PTHR10953:SF102">
    <property type="entry name" value="ADENYLYLTRANSFERASE AND SULFURTRANSFERASE MOCS3"/>
    <property type="match status" value="1"/>
</dbReference>
<dbReference type="FunFam" id="3.40.50.720:FF:000033">
    <property type="entry name" value="Adenylyltransferase and sulfurtransferase MOCS3"/>
    <property type="match status" value="1"/>
</dbReference>
<dbReference type="SMART" id="SM00450">
    <property type="entry name" value="RHOD"/>
    <property type="match status" value="1"/>
</dbReference>
<dbReference type="Gene3D" id="3.40.250.10">
    <property type="entry name" value="Rhodanese-like domain"/>
    <property type="match status" value="1"/>
</dbReference>
<evidence type="ECO:0000256" key="2">
    <source>
        <dbReference type="ARBA" id="ARBA00022679"/>
    </source>
</evidence>
<evidence type="ECO:0000256" key="8">
    <source>
        <dbReference type="ARBA" id="ARBA00066884"/>
    </source>
</evidence>
<protein>
    <recommendedName>
        <fullName evidence="9">Molybdopterin-synthase adenylyltransferase</fullName>
        <ecNumber evidence="8">2.7.7.80</ecNumber>
    </recommendedName>
    <alternativeName>
        <fullName evidence="12">MoaD protein adenylase</fullName>
    </alternativeName>
    <alternativeName>
        <fullName evidence="10">Molybdopterin-converting factor subunit 1 adenylase</fullName>
    </alternativeName>
    <alternativeName>
        <fullName evidence="11">Sulfur carrier protein MoaD adenylyltransferase</fullName>
    </alternativeName>
</protein>
<feature type="domain" description="Rhodanese" evidence="13">
    <location>
        <begin position="275"/>
        <end position="353"/>
    </location>
</feature>
<dbReference type="Gene3D" id="3.40.50.720">
    <property type="entry name" value="NAD(P)-binding Rossmann-like Domain"/>
    <property type="match status" value="1"/>
</dbReference>
<dbReference type="InterPro" id="IPR045886">
    <property type="entry name" value="ThiF/MoeB/HesA"/>
</dbReference>
<dbReference type="CDD" id="cd00757">
    <property type="entry name" value="ThiF_MoeB_HesA_family"/>
    <property type="match status" value="1"/>
</dbReference>
<dbReference type="PROSITE" id="PS50206">
    <property type="entry name" value="RHODANESE_3"/>
    <property type="match status" value="1"/>
</dbReference>
<reference evidence="14 15" key="1">
    <citation type="journal article" date="2016" name="Int. J. Syst. Evol. Microbiol.">
        <title>Panacibacter ginsenosidivorans gen. nov., sp. nov., with ginsenoside converting activity isolated from soil of a ginseng field.</title>
        <authorList>
            <person name="Siddiqi M.Z."/>
            <person name="Muhammad Shafi S."/>
            <person name="Choi K.D."/>
            <person name="Im W.T."/>
        </authorList>
    </citation>
    <scope>NUCLEOTIDE SEQUENCE [LARGE SCALE GENOMIC DNA]</scope>
    <source>
        <strain evidence="14 15">Gsoil1550</strain>
    </source>
</reference>
<evidence type="ECO:0000313" key="15">
    <source>
        <dbReference type="Proteomes" id="UP000321533"/>
    </source>
</evidence>
<dbReference type="NCBIfam" id="NF004281">
    <property type="entry name" value="PRK05690.1"/>
    <property type="match status" value="1"/>
</dbReference>
<dbReference type="InterPro" id="IPR035985">
    <property type="entry name" value="Ubiquitin-activating_enz"/>
</dbReference>
<keyword evidence="15" id="KW-1185">Reference proteome</keyword>
<evidence type="ECO:0000256" key="10">
    <source>
        <dbReference type="ARBA" id="ARBA00075110"/>
    </source>
</evidence>
<dbReference type="GO" id="GO:0005737">
    <property type="term" value="C:cytoplasm"/>
    <property type="evidence" value="ECO:0007669"/>
    <property type="project" value="TreeGrafter"/>
</dbReference>
<dbReference type="GO" id="GO:0004792">
    <property type="term" value="F:thiosulfate-cyanide sulfurtransferase activity"/>
    <property type="evidence" value="ECO:0007669"/>
    <property type="project" value="TreeGrafter"/>
</dbReference>
<dbReference type="RefSeq" id="WP_147192856.1">
    <property type="nucleotide sequence ID" value="NZ_CP042435.1"/>
</dbReference>
<accession>A0A5B8VEW6</accession>
<keyword evidence="3" id="KW-0547">Nucleotide-binding</keyword>
<dbReference type="PANTHER" id="PTHR10953">
    <property type="entry name" value="UBIQUITIN-ACTIVATING ENZYME E1"/>
    <property type="match status" value="1"/>
</dbReference>
<comment type="subunit">
    <text evidence="7">Homodimer. Forms a stable heterotetrameric complex of 2 MoeB and 2 MoaD during adenylation of MoaD.</text>
</comment>
<evidence type="ECO:0000259" key="13">
    <source>
        <dbReference type="PROSITE" id="PS50206"/>
    </source>
</evidence>
<comment type="similarity">
    <text evidence="1">Belongs to the HesA/MoeB/ThiF family.</text>
</comment>
<dbReference type="InterPro" id="IPR000594">
    <property type="entry name" value="ThiF_NAD_FAD-bd"/>
</dbReference>
<comment type="function">
    <text evidence="6">Catalyzes the adenylation by ATP of the carboxyl group of the C-terminal glycine of sulfur carrier protein MoaD.</text>
</comment>
<evidence type="ECO:0000313" key="14">
    <source>
        <dbReference type="EMBL" id="QEC69980.1"/>
    </source>
</evidence>
<dbReference type="KEGG" id="pgin:FRZ67_22760"/>
<evidence type="ECO:0000256" key="9">
    <source>
        <dbReference type="ARBA" id="ARBA00073635"/>
    </source>
</evidence>
<evidence type="ECO:0000256" key="11">
    <source>
        <dbReference type="ARBA" id="ARBA00075328"/>
    </source>
</evidence>
<evidence type="ECO:0000256" key="5">
    <source>
        <dbReference type="ARBA" id="ARBA00052218"/>
    </source>
</evidence>
<dbReference type="GO" id="GO:0005524">
    <property type="term" value="F:ATP binding"/>
    <property type="evidence" value="ECO:0007669"/>
    <property type="project" value="UniProtKB-KW"/>
</dbReference>
<evidence type="ECO:0000256" key="6">
    <source>
        <dbReference type="ARBA" id="ARBA00055169"/>
    </source>
</evidence>
<keyword evidence="14" id="KW-0548">Nucleotidyltransferase</keyword>
<dbReference type="Pfam" id="PF00581">
    <property type="entry name" value="Rhodanese"/>
    <property type="match status" value="1"/>
</dbReference>
<dbReference type="GO" id="GO:0061605">
    <property type="term" value="F:molybdopterin-synthase adenylyltransferase activity"/>
    <property type="evidence" value="ECO:0007669"/>
    <property type="project" value="UniProtKB-EC"/>
</dbReference>
<keyword evidence="2 14" id="KW-0808">Transferase</keyword>
<evidence type="ECO:0000256" key="3">
    <source>
        <dbReference type="ARBA" id="ARBA00022741"/>
    </source>
</evidence>
<name>A0A5B8VEW6_9BACT</name>
<dbReference type="EMBL" id="CP042435">
    <property type="protein sequence ID" value="QEC69980.1"/>
    <property type="molecule type" value="Genomic_DNA"/>
</dbReference>
<dbReference type="InterPro" id="IPR001763">
    <property type="entry name" value="Rhodanese-like_dom"/>
</dbReference>
<proteinExistence type="inferred from homology"/>
<evidence type="ECO:0000256" key="12">
    <source>
        <dbReference type="ARBA" id="ARBA00078531"/>
    </source>
</evidence>
<sequence length="353" mass="38903">MNAELLRYSCQINLPGFDEAAQQKLKDARVLVVGAGGLGCPSAQYLAAAGIGNLTIADDDVVSIGNLHRQILYTPQEVGLKKAVLATQKLQQQNPQIKITALDKRINSENAFDILRDFDIILDGTDNFDTRYLLNDACVMLNKPLVYGAIYQYEGQVAVWNALNNDGTRTPHYRDVFPEVDAAQIPNCAEGGVIPTLAGIIGCMQANEAIKFITGIGEILAGKIIMFDAQTMQSRVIKIGNVSKVNIQQINKTVTVPIISINDLKETLEKNIYELIDVRTIEERNNFNIGGTHIPVTSLENQLHSLDTTKPIIFYCASGKRSAEAVKMFRKIHPSTEVYSLEGGMKAWMEALY</sequence>
<dbReference type="GO" id="GO:0008641">
    <property type="term" value="F:ubiquitin-like modifier activating enzyme activity"/>
    <property type="evidence" value="ECO:0007669"/>
    <property type="project" value="InterPro"/>
</dbReference>
<gene>
    <name evidence="14" type="primary">moeB</name>
    <name evidence="14" type="ORF">FRZ67_22760</name>
</gene>
<organism evidence="14 15">
    <name type="scientific">Panacibacter ginsenosidivorans</name>
    <dbReference type="NCBI Taxonomy" id="1813871"/>
    <lineage>
        <taxon>Bacteria</taxon>
        <taxon>Pseudomonadati</taxon>
        <taxon>Bacteroidota</taxon>
        <taxon>Chitinophagia</taxon>
        <taxon>Chitinophagales</taxon>
        <taxon>Chitinophagaceae</taxon>
        <taxon>Panacibacter</taxon>
    </lineage>
</organism>
<dbReference type="OrthoDB" id="9804286at2"/>
<dbReference type="InterPro" id="IPR036873">
    <property type="entry name" value="Rhodanese-like_dom_sf"/>
</dbReference>